<keyword evidence="8" id="KW-1185">Reference proteome</keyword>
<reference evidence="7 8" key="1">
    <citation type="journal article" date="2019" name="Sci. Rep.">
        <title>Nanopore sequencing improves the draft genome of the human pathogenic amoeba Naegleria fowleri.</title>
        <authorList>
            <person name="Liechti N."/>
            <person name="Schurch N."/>
            <person name="Bruggmann R."/>
            <person name="Wittwer M."/>
        </authorList>
    </citation>
    <scope>NUCLEOTIDE SEQUENCE [LARGE SCALE GENOMIC DNA]</scope>
    <source>
        <strain evidence="7 8">ATCC 30894</strain>
    </source>
</reference>
<proteinExistence type="inferred from homology"/>
<comment type="caution">
    <text evidence="7">The sequence shown here is derived from an EMBL/GenBank/DDBJ whole genome shotgun (WGS) entry which is preliminary data.</text>
</comment>
<dbReference type="OMA" id="KEHEWIR"/>
<dbReference type="SUPFAM" id="SSF51230">
    <property type="entry name" value="Single hybrid motif"/>
    <property type="match status" value="1"/>
</dbReference>
<dbReference type="VEuPathDB" id="AmoebaDB:NfTy_047080"/>
<name>A0A6A5BFK1_NAEFO</name>
<evidence type="ECO:0000259" key="6">
    <source>
        <dbReference type="PROSITE" id="PS50968"/>
    </source>
</evidence>
<dbReference type="PANTHER" id="PTHR11715">
    <property type="entry name" value="GLYCINE CLEAVAGE SYSTEM H PROTEIN"/>
    <property type="match status" value="1"/>
</dbReference>
<evidence type="ECO:0000256" key="5">
    <source>
        <dbReference type="RuleBase" id="RU364055"/>
    </source>
</evidence>
<keyword evidence="3 5" id="KW-0809">Transit peptide</keyword>
<dbReference type="RefSeq" id="XP_044557462.1">
    <property type="nucleotide sequence ID" value="XM_044712908.1"/>
</dbReference>
<sequence>MFSAITKSSSATRLLRTSCLNFVQRRGYATVKYTKDHEYVRFENGKNVVVGISDEAQKKLGEIVHVELSVKPGDVIKASSVIGEVESVKSVSEVYSPVSGKVVEVNSVVSENPGIVNESAEQDGWMIKMEFEKEAEGLMDKTEYQKYCEEQE</sequence>
<comment type="similarity">
    <text evidence="1 5">Belongs to the GcvH family.</text>
</comment>
<evidence type="ECO:0000256" key="2">
    <source>
        <dbReference type="ARBA" id="ARBA00022823"/>
    </source>
</evidence>
<dbReference type="AlphaFoldDB" id="A0A6A5BFK1"/>
<comment type="subunit">
    <text evidence="5">The glycine cleavage system is composed of four proteins: P, T, L and H.</text>
</comment>
<dbReference type="NCBIfam" id="NF002270">
    <property type="entry name" value="PRK01202.1"/>
    <property type="match status" value="1"/>
</dbReference>
<dbReference type="VEuPathDB" id="AmoebaDB:NF0025580"/>
<feature type="modified residue" description="N6-lipoyllysine" evidence="4">
    <location>
        <position position="89"/>
    </location>
</feature>
<keyword evidence="5" id="KW-0496">Mitochondrion</keyword>
<comment type="function">
    <text evidence="5">The H protein shuttles the methylamine group of glycine from the P protein to the T protein.</text>
</comment>
<organism evidence="7 8">
    <name type="scientific">Naegleria fowleri</name>
    <name type="common">Brain eating amoeba</name>
    <dbReference type="NCBI Taxonomy" id="5763"/>
    <lineage>
        <taxon>Eukaryota</taxon>
        <taxon>Discoba</taxon>
        <taxon>Heterolobosea</taxon>
        <taxon>Tetramitia</taxon>
        <taxon>Eutetramitia</taxon>
        <taxon>Vahlkampfiidae</taxon>
        <taxon>Naegleria</taxon>
    </lineage>
</organism>
<dbReference type="GeneID" id="68116214"/>
<dbReference type="InterPro" id="IPR011053">
    <property type="entry name" value="Single_hybrid_motif"/>
</dbReference>
<evidence type="ECO:0000256" key="3">
    <source>
        <dbReference type="ARBA" id="ARBA00022946"/>
    </source>
</evidence>
<dbReference type="Proteomes" id="UP000444721">
    <property type="component" value="Unassembled WGS sequence"/>
</dbReference>
<dbReference type="GO" id="GO:0005960">
    <property type="term" value="C:glycine cleavage complex"/>
    <property type="evidence" value="ECO:0007669"/>
    <property type="project" value="UniProtKB-UniRule"/>
</dbReference>
<dbReference type="GO" id="GO:0009249">
    <property type="term" value="P:protein lipoylation"/>
    <property type="evidence" value="ECO:0007669"/>
    <property type="project" value="TreeGrafter"/>
</dbReference>
<evidence type="ECO:0000313" key="7">
    <source>
        <dbReference type="EMBL" id="KAF0972748.1"/>
    </source>
</evidence>
<evidence type="ECO:0000256" key="1">
    <source>
        <dbReference type="ARBA" id="ARBA00009249"/>
    </source>
</evidence>
<dbReference type="NCBIfam" id="TIGR00527">
    <property type="entry name" value="gcvH"/>
    <property type="match status" value="1"/>
</dbReference>
<evidence type="ECO:0000313" key="8">
    <source>
        <dbReference type="Proteomes" id="UP000444721"/>
    </source>
</evidence>
<feature type="domain" description="Lipoyl-binding" evidence="6">
    <location>
        <begin position="47"/>
        <end position="130"/>
    </location>
</feature>
<dbReference type="Gene3D" id="2.40.50.100">
    <property type="match status" value="1"/>
</dbReference>
<dbReference type="SMR" id="A0A6A5BFK1"/>
<dbReference type="OrthoDB" id="10264154at2759"/>
<dbReference type="VEuPathDB" id="AmoebaDB:FDP41_008997"/>
<protein>
    <recommendedName>
        <fullName evidence="5">Glycine cleavage system H protein</fullName>
    </recommendedName>
</protein>
<dbReference type="PROSITE" id="PS00189">
    <property type="entry name" value="LIPOYL"/>
    <property type="match status" value="1"/>
</dbReference>
<dbReference type="InterPro" id="IPR033753">
    <property type="entry name" value="GCV_H/Fam206"/>
</dbReference>
<comment type="cofactor">
    <cofactor evidence="5">
        <name>(R)-lipoate</name>
        <dbReference type="ChEBI" id="CHEBI:83088"/>
    </cofactor>
    <text evidence="5">Binds 1 lipoyl cofactor covalently.</text>
</comment>
<dbReference type="PROSITE" id="PS50968">
    <property type="entry name" value="BIOTINYL_LIPOYL"/>
    <property type="match status" value="1"/>
</dbReference>
<comment type="subcellular location">
    <subcellularLocation>
        <location evidence="5">Mitochondrion</location>
    </subcellularLocation>
</comment>
<dbReference type="InterPro" id="IPR017453">
    <property type="entry name" value="GCV_H_sub"/>
</dbReference>
<dbReference type="HAMAP" id="MF_00272">
    <property type="entry name" value="GcvH"/>
    <property type="match status" value="1"/>
</dbReference>
<evidence type="ECO:0000256" key="4">
    <source>
        <dbReference type="PIRSR" id="PIRSR617453-50"/>
    </source>
</evidence>
<dbReference type="GO" id="GO:0019464">
    <property type="term" value="P:glycine decarboxylation via glycine cleavage system"/>
    <property type="evidence" value="ECO:0007669"/>
    <property type="project" value="UniProtKB-UniRule"/>
</dbReference>
<dbReference type="PANTHER" id="PTHR11715:SF3">
    <property type="entry name" value="GLYCINE CLEAVAGE SYSTEM H PROTEIN-RELATED"/>
    <property type="match status" value="1"/>
</dbReference>
<dbReference type="InterPro" id="IPR002930">
    <property type="entry name" value="GCV_H"/>
</dbReference>
<dbReference type="InterPro" id="IPR003016">
    <property type="entry name" value="2-oxoA_DH_lipoyl-BS"/>
</dbReference>
<dbReference type="InterPro" id="IPR000089">
    <property type="entry name" value="Biotin_lipoyl"/>
</dbReference>
<accession>A0A6A5BFK1</accession>
<dbReference type="Pfam" id="PF01597">
    <property type="entry name" value="GCV_H"/>
    <property type="match status" value="1"/>
</dbReference>
<dbReference type="EMBL" id="VFQX01000066">
    <property type="protein sequence ID" value="KAF0972748.1"/>
    <property type="molecule type" value="Genomic_DNA"/>
</dbReference>
<dbReference type="CDD" id="cd06848">
    <property type="entry name" value="GCS_H"/>
    <property type="match status" value="1"/>
</dbReference>
<dbReference type="GO" id="GO:0005739">
    <property type="term" value="C:mitochondrion"/>
    <property type="evidence" value="ECO:0007669"/>
    <property type="project" value="UniProtKB-SubCell"/>
</dbReference>
<keyword evidence="2 4" id="KW-0450">Lipoyl</keyword>
<gene>
    <name evidence="7" type="ORF">FDP41_008997</name>
</gene>